<protein>
    <submittedName>
        <fullName evidence="1">Uncharacterized protein</fullName>
    </submittedName>
</protein>
<name>A0ABP6X4H7_9PSEU</name>
<keyword evidence="2" id="KW-1185">Reference proteome</keyword>
<evidence type="ECO:0000313" key="1">
    <source>
        <dbReference type="EMBL" id="GAA3561369.1"/>
    </source>
</evidence>
<sequence length="105" mass="11845">MRFAESVVFTSLGWSTEDVIVGDNSASFRYLQFAEDKVGVVRRGKLPPIGLITPTGFSGRLKLSKVEDFSKYGFEKFLGVSRESISNAVHRPSNYHPDYSQFFED</sequence>
<reference evidence="2" key="1">
    <citation type="journal article" date="2019" name="Int. J. Syst. Evol. Microbiol.">
        <title>The Global Catalogue of Microorganisms (GCM) 10K type strain sequencing project: providing services to taxonomists for standard genome sequencing and annotation.</title>
        <authorList>
            <consortium name="The Broad Institute Genomics Platform"/>
            <consortium name="The Broad Institute Genome Sequencing Center for Infectious Disease"/>
            <person name="Wu L."/>
            <person name="Ma J."/>
        </authorList>
    </citation>
    <scope>NUCLEOTIDE SEQUENCE [LARGE SCALE GENOMIC DNA]</scope>
    <source>
        <strain evidence="2">JCM 16898</strain>
    </source>
</reference>
<dbReference type="EMBL" id="BAAAZN010000011">
    <property type="protein sequence ID" value="GAA3561369.1"/>
    <property type="molecule type" value="Genomic_DNA"/>
</dbReference>
<organism evidence="1 2">
    <name type="scientific">Amycolatopsis ultiminotia</name>
    <dbReference type="NCBI Taxonomy" id="543629"/>
    <lineage>
        <taxon>Bacteria</taxon>
        <taxon>Bacillati</taxon>
        <taxon>Actinomycetota</taxon>
        <taxon>Actinomycetes</taxon>
        <taxon>Pseudonocardiales</taxon>
        <taxon>Pseudonocardiaceae</taxon>
        <taxon>Amycolatopsis</taxon>
    </lineage>
</organism>
<proteinExistence type="predicted"/>
<comment type="caution">
    <text evidence="1">The sequence shown here is derived from an EMBL/GenBank/DDBJ whole genome shotgun (WGS) entry which is preliminary data.</text>
</comment>
<evidence type="ECO:0000313" key="2">
    <source>
        <dbReference type="Proteomes" id="UP001500689"/>
    </source>
</evidence>
<accession>A0ABP6X4H7</accession>
<gene>
    <name evidence="1" type="ORF">GCM10022222_51410</name>
</gene>
<dbReference type="Proteomes" id="UP001500689">
    <property type="component" value="Unassembled WGS sequence"/>
</dbReference>